<dbReference type="SUPFAM" id="SSF103481">
    <property type="entry name" value="Multidrug resistance efflux transporter EmrE"/>
    <property type="match status" value="2"/>
</dbReference>
<evidence type="ECO:0000313" key="4">
    <source>
        <dbReference type="EMBL" id="NYE96130.1"/>
    </source>
</evidence>
<proteinExistence type="inferred from homology"/>
<feature type="transmembrane region" description="Helical" evidence="2">
    <location>
        <begin position="54"/>
        <end position="72"/>
    </location>
</feature>
<keyword evidence="2" id="KW-0812">Transmembrane</keyword>
<keyword evidence="2" id="KW-1133">Transmembrane helix</keyword>
<feature type="domain" description="EamA" evidence="3">
    <location>
        <begin position="21"/>
        <end position="157"/>
    </location>
</feature>
<feature type="transmembrane region" description="Helical" evidence="2">
    <location>
        <begin position="168"/>
        <end position="187"/>
    </location>
</feature>
<dbReference type="InterPro" id="IPR000620">
    <property type="entry name" value="EamA_dom"/>
</dbReference>
<evidence type="ECO:0000256" key="1">
    <source>
        <dbReference type="ARBA" id="ARBA00007362"/>
    </source>
</evidence>
<reference evidence="4 5" key="1">
    <citation type="submission" date="2020-07" db="EMBL/GenBank/DDBJ databases">
        <title>Sequencing the genomes of 1000 actinobacteria strains.</title>
        <authorList>
            <person name="Klenk H.-P."/>
        </authorList>
    </citation>
    <scope>NUCLEOTIDE SEQUENCE [LARGE SCALE GENOMIC DNA]</scope>
    <source>
        <strain evidence="4 5">DSM 102047</strain>
    </source>
</reference>
<feature type="transmembrane region" description="Helical" evidence="2">
    <location>
        <begin position="84"/>
        <end position="103"/>
    </location>
</feature>
<gene>
    <name evidence="4" type="ORF">FHU41_002380</name>
</gene>
<evidence type="ECO:0000256" key="2">
    <source>
        <dbReference type="SAM" id="Phobius"/>
    </source>
</evidence>
<feature type="transmembrane region" description="Helical" evidence="2">
    <location>
        <begin position="263"/>
        <end position="280"/>
    </location>
</feature>
<accession>A0A7Y9LV10</accession>
<dbReference type="PANTHER" id="PTHR12715:SF4">
    <property type="entry name" value="EAMA DOMAIN-CONTAINING PROTEIN"/>
    <property type="match status" value="1"/>
</dbReference>
<feature type="transmembrane region" description="Helical" evidence="2">
    <location>
        <begin position="228"/>
        <end position="251"/>
    </location>
</feature>
<dbReference type="Proteomes" id="UP000521748">
    <property type="component" value="Unassembled WGS sequence"/>
</dbReference>
<keyword evidence="5" id="KW-1185">Reference proteome</keyword>
<dbReference type="Pfam" id="PF00892">
    <property type="entry name" value="EamA"/>
    <property type="match status" value="2"/>
</dbReference>
<organism evidence="4 5">
    <name type="scientific">Psychromicrobium silvestre</name>
    <dbReference type="NCBI Taxonomy" id="1645614"/>
    <lineage>
        <taxon>Bacteria</taxon>
        <taxon>Bacillati</taxon>
        <taxon>Actinomycetota</taxon>
        <taxon>Actinomycetes</taxon>
        <taxon>Micrococcales</taxon>
        <taxon>Micrococcaceae</taxon>
        <taxon>Psychromicrobium</taxon>
    </lineage>
</organism>
<name>A0A7Y9LV10_9MICC</name>
<feature type="transmembrane region" description="Helical" evidence="2">
    <location>
        <begin position="141"/>
        <end position="162"/>
    </location>
</feature>
<dbReference type="AlphaFoldDB" id="A0A7Y9LV10"/>
<evidence type="ECO:0000259" key="3">
    <source>
        <dbReference type="Pfam" id="PF00892"/>
    </source>
</evidence>
<feature type="transmembrane region" description="Helical" evidence="2">
    <location>
        <begin position="21"/>
        <end position="42"/>
    </location>
</feature>
<comment type="caution">
    <text evidence="4">The sequence shown here is derived from an EMBL/GenBank/DDBJ whole genome shotgun (WGS) entry which is preliminary data.</text>
</comment>
<dbReference type="GO" id="GO:0016020">
    <property type="term" value="C:membrane"/>
    <property type="evidence" value="ECO:0007669"/>
    <property type="project" value="InterPro"/>
</dbReference>
<evidence type="ECO:0000313" key="5">
    <source>
        <dbReference type="Proteomes" id="UP000521748"/>
    </source>
</evidence>
<sequence length="310" mass="32510">MKHAMIEHTATETPAKPSQTWAIAAVVVTLVLWASAFVGIRVIGASYSPGPLSLGRLLVGFLALSFIAVPTLRKMPQGWLNWRSGLAIVSYSFMWFAGYNVALNTAEQHLDAGTSALLINVAPILIAIFAGIFLKEGFPRWLIIGGFVALAGISLIALGSGQRSSVDLLGVGLCLLAAVFAALSVIVQKPVLRSISAVHATWLGTGIGALCCLPFSGQLVSEVASAPVASTLGVIYLGIFPTAIAFTTWAYALSRFDAGRLSASTYAVPAITVLMSWIWLGEIPTLWGFIGGLVALAGVALTRIRSAGKK</sequence>
<dbReference type="InterPro" id="IPR052756">
    <property type="entry name" value="Alkyne_AA_exporter"/>
</dbReference>
<protein>
    <submittedName>
        <fullName evidence="4">Drug/metabolite transporter (DMT)-like permease</fullName>
    </submittedName>
</protein>
<keyword evidence="2" id="KW-0472">Membrane</keyword>
<feature type="transmembrane region" description="Helical" evidence="2">
    <location>
        <begin position="286"/>
        <end position="304"/>
    </location>
</feature>
<feature type="transmembrane region" description="Helical" evidence="2">
    <location>
        <begin position="115"/>
        <end position="134"/>
    </location>
</feature>
<dbReference type="EMBL" id="JACBYQ010000002">
    <property type="protein sequence ID" value="NYE96130.1"/>
    <property type="molecule type" value="Genomic_DNA"/>
</dbReference>
<dbReference type="InterPro" id="IPR037185">
    <property type="entry name" value="EmrE-like"/>
</dbReference>
<comment type="similarity">
    <text evidence="1">Belongs to the EamA transporter family.</text>
</comment>
<feature type="domain" description="EamA" evidence="3">
    <location>
        <begin position="169"/>
        <end position="302"/>
    </location>
</feature>
<feature type="transmembrane region" description="Helical" evidence="2">
    <location>
        <begin position="199"/>
        <end position="216"/>
    </location>
</feature>
<dbReference type="PANTHER" id="PTHR12715">
    <property type="entry name" value="TRANSPORTER, DRUG/METABOLITE EXPORTER FAMILY"/>
    <property type="match status" value="1"/>
</dbReference>